<keyword evidence="3 6" id="KW-0546">Nucleotide metabolism</keyword>
<evidence type="ECO:0000256" key="4">
    <source>
        <dbReference type="ARBA" id="ARBA00023295"/>
    </source>
</evidence>
<keyword evidence="4 6" id="KW-0326">Glycosidase</keyword>
<dbReference type="InterPro" id="IPR028607">
    <property type="entry name" value="DNPH1"/>
</dbReference>
<dbReference type="GO" id="GO:0009117">
    <property type="term" value="P:nucleotide metabolic process"/>
    <property type="evidence" value="ECO:0007669"/>
    <property type="project" value="UniProtKB-KW"/>
</dbReference>
<reference evidence="7 8" key="1">
    <citation type="submission" date="2020-10" db="EMBL/GenBank/DDBJ databases">
        <title>Thermofilum lucidum 3507LT sp. nov. a novel member of Thermofilaceae family isolated from Chile hot spring, and proposal of description order Thermofilales.</title>
        <authorList>
            <person name="Zayulina K.S."/>
            <person name="Elcheninov A.G."/>
            <person name="Toshchakov S.V."/>
            <person name="Kublanov I.V."/>
        </authorList>
    </citation>
    <scope>NUCLEOTIDE SEQUENCE [LARGE SCALE GENOMIC DNA]</scope>
    <source>
        <strain evidence="7 8">3507LT</strain>
    </source>
</reference>
<comment type="caution">
    <text evidence="6">Lacks conserved residue(s) required for the propagation of feature annotation.</text>
</comment>
<proteinExistence type="inferred from homology"/>
<keyword evidence="2 6" id="KW-0378">Hydrolase</keyword>
<gene>
    <name evidence="7" type="ORF">IG193_07500</name>
</gene>
<keyword evidence="8" id="KW-1185">Reference proteome</keyword>
<comment type="similarity">
    <text evidence="6">Belongs to the 2'-deoxynucleoside 5'-phosphate N-hydrolase 1 family.</text>
</comment>
<sequence length="139" mass="15729">MAKIYFAAPMRGVREALKEVRELIRLVESRGHVVLTKHVAEETLDTDRGLSHREVFERDVRLLEEADMLIAEVSYPSLGVGFEIAYALLRGKKTVALVKHERMDSLSSLIRGITWENFYLVDYGEPSEAVEKLAAKGLI</sequence>
<evidence type="ECO:0000256" key="2">
    <source>
        <dbReference type="ARBA" id="ARBA00022801"/>
    </source>
</evidence>
<dbReference type="HAMAP" id="MF_03036">
    <property type="entry name" value="Nuc_phosphate_hydrolase"/>
    <property type="match status" value="1"/>
</dbReference>
<dbReference type="Proteomes" id="UP000594121">
    <property type="component" value="Chromosome"/>
</dbReference>
<comment type="subunit">
    <text evidence="1 6">Monomer and homodimer.</text>
</comment>
<protein>
    <recommendedName>
        <fullName evidence="6">Putative 2'-deoxynucleoside 5'-phosphate N-hydrolase 1</fullName>
        <ecNumber evidence="6">3.2.2.-</ecNumber>
    </recommendedName>
</protein>
<dbReference type="GO" id="GO:0016740">
    <property type="term" value="F:transferase activity"/>
    <property type="evidence" value="ECO:0007669"/>
    <property type="project" value="UniProtKB-KW"/>
</dbReference>
<evidence type="ECO:0000256" key="1">
    <source>
        <dbReference type="ARBA" id="ARBA00011407"/>
    </source>
</evidence>
<dbReference type="PANTHER" id="PTHR15364:SF0">
    <property type="entry name" value="2'-DEOXYNUCLEOSIDE 5'-PHOSPHATE N-HYDROLASE 1"/>
    <property type="match status" value="1"/>
</dbReference>
<dbReference type="GO" id="GO:0009159">
    <property type="term" value="P:deoxyribonucleoside monophosphate catabolic process"/>
    <property type="evidence" value="ECO:0007669"/>
    <property type="project" value="InterPro"/>
</dbReference>
<dbReference type="GO" id="GO:0009116">
    <property type="term" value="P:nucleoside metabolic process"/>
    <property type="evidence" value="ECO:0007669"/>
    <property type="project" value="UniProtKB-UniRule"/>
</dbReference>
<organism evidence="7 8">
    <name type="scientific">Infirmifilum lucidum</name>
    <dbReference type="NCBI Taxonomy" id="2776706"/>
    <lineage>
        <taxon>Archaea</taxon>
        <taxon>Thermoproteota</taxon>
        <taxon>Thermoprotei</taxon>
        <taxon>Thermofilales</taxon>
        <taxon>Thermofilaceae</taxon>
        <taxon>Infirmifilum</taxon>
    </lineage>
</organism>
<evidence type="ECO:0000313" key="8">
    <source>
        <dbReference type="Proteomes" id="UP000594121"/>
    </source>
</evidence>
<dbReference type="EMBL" id="CP062310">
    <property type="protein sequence ID" value="QOJ78594.1"/>
    <property type="molecule type" value="Genomic_DNA"/>
</dbReference>
<dbReference type="GeneID" id="59149730"/>
<evidence type="ECO:0000256" key="5">
    <source>
        <dbReference type="ARBA" id="ARBA00047460"/>
    </source>
</evidence>
<dbReference type="Pfam" id="PF05014">
    <property type="entry name" value="Nuc_deoxyrib_tr"/>
    <property type="match status" value="1"/>
</dbReference>
<dbReference type="RefSeq" id="WP_192818566.1">
    <property type="nucleotide sequence ID" value="NZ_CP062310.1"/>
</dbReference>
<dbReference type="InterPro" id="IPR007710">
    <property type="entry name" value="Nucleoside_deoxyribTrfase"/>
</dbReference>
<evidence type="ECO:0000313" key="7">
    <source>
        <dbReference type="EMBL" id="QOJ78594.1"/>
    </source>
</evidence>
<dbReference type="Gene3D" id="3.40.50.450">
    <property type="match status" value="1"/>
</dbReference>
<dbReference type="InParanoid" id="A0A7L9FI46"/>
<comment type="catalytic activity">
    <reaction evidence="6">
        <text>a pyrimidine 2'-deoxyribonucleoside 5'-phosphate + H2O = a pyrimidine nucleobase + 2-deoxy-D-ribose 5-phosphate</text>
        <dbReference type="Rhea" id="RHEA:57852"/>
        <dbReference type="ChEBI" id="CHEBI:15377"/>
        <dbReference type="ChEBI" id="CHEBI:26432"/>
        <dbReference type="ChEBI" id="CHEBI:62877"/>
        <dbReference type="ChEBI" id="CHEBI:142209"/>
    </reaction>
</comment>
<comment type="catalytic activity">
    <reaction evidence="6">
        <text>a purine 2'-deoxyribonucleoside 5'-phosphate + H2O = a purine nucleobase + 2-deoxy-D-ribose 5-phosphate</text>
        <dbReference type="Rhea" id="RHEA:51132"/>
        <dbReference type="ChEBI" id="CHEBI:15377"/>
        <dbReference type="ChEBI" id="CHEBI:26386"/>
        <dbReference type="ChEBI" id="CHEBI:62877"/>
        <dbReference type="ChEBI" id="CHEBI:142198"/>
    </reaction>
</comment>
<dbReference type="InterPro" id="IPR051239">
    <property type="entry name" value="2'-dNMP_N-hydrolase"/>
</dbReference>
<dbReference type="GO" id="GO:0070694">
    <property type="term" value="F:5-hydroxymethyl-dUMP N-hydrolase activity"/>
    <property type="evidence" value="ECO:0007669"/>
    <property type="project" value="InterPro"/>
</dbReference>
<name>A0A7L9FI46_9CREN</name>
<feature type="binding site" evidence="6">
    <location>
        <begin position="107"/>
        <end position="109"/>
    </location>
    <ligand>
        <name>substrate</name>
        <note>ligand shared between homodimeric partners</note>
    </ligand>
</feature>
<dbReference type="AlphaFoldDB" id="A0A7L9FI46"/>
<accession>A0A7L9FI46</accession>
<keyword evidence="7" id="KW-0808">Transferase</keyword>
<evidence type="ECO:0000256" key="3">
    <source>
        <dbReference type="ARBA" id="ARBA00023080"/>
    </source>
</evidence>
<evidence type="ECO:0000256" key="6">
    <source>
        <dbReference type="HAMAP-Rule" id="MF_03036"/>
    </source>
</evidence>
<dbReference type="SUPFAM" id="SSF52309">
    <property type="entry name" value="N-(deoxy)ribosyltransferase-like"/>
    <property type="match status" value="1"/>
</dbReference>
<dbReference type="KEGG" id="thel:IG193_07500"/>
<comment type="catalytic activity">
    <reaction evidence="5">
        <text>5-hydroxymethyl-dUMP + H2O = 5-hydroxymethyluracil + 2-deoxy-D-ribose 5-phosphate</text>
        <dbReference type="Rhea" id="RHEA:77099"/>
        <dbReference type="ChEBI" id="CHEBI:15377"/>
        <dbReference type="ChEBI" id="CHEBI:16964"/>
        <dbReference type="ChEBI" id="CHEBI:62877"/>
        <dbReference type="ChEBI" id="CHEBI:90409"/>
    </reaction>
    <physiologicalReaction direction="left-to-right" evidence="5">
        <dbReference type="Rhea" id="RHEA:77100"/>
    </physiologicalReaction>
</comment>
<dbReference type="EC" id="3.2.2.-" evidence="6"/>
<comment type="function">
    <text evidence="6">Catalyzes the cleavage of the N-glycosidic bond of deoxyribonucleoside 5'-monophosphates to yield deoxyribose 5-phosphate and a purine or pyrimidine base.</text>
</comment>
<dbReference type="PANTHER" id="PTHR15364">
    <property type="entry name" value="2'-DEOXYNUCLEOSIDE 5'-PHOSPHATE N-HYDROLASE 1"/>
    <property type="match status" value="1"/>
</dbReference>
<feature type="binding site" description="in other chain" evidence="6">
    <location>
        <position position="83"/>
    </location>
    <ligand>
        <name>substrate</name>
        <note>ligand shared between homodimeric partners</note>
    </ligand>
</feature>